<sequence>MFRARLAALAFMLLSALTAAAETYTPDSNTAQAITGRIDLDDAGITFENGAHMAFGERVADTLIYFEKPVQASVYRIAEPSDPVLLNGNSFCGQPVTYVATWADGKDRIVIAYNGADVPKSDEGMCALYVYQ</sequence>
<accession>A0A285UM82</accession>
<dbReference type="Proteomes" id="UP000219167">
    <property type="component" value="Unassembled WGS sequence"/>
</dbReference>
<evidence type="ECO:0000256" key="1">
    <source>
        <dbReference type="SAM" id="SignalP"/>
    </source>
</evidence>
<evidence type="ECO:0000313" key="2">
    <source>
        <dbReference type="EMBL" id="SOC42922.1"/>
    </source>
</evidence>
<feature type="signal peptide" evidence="1">
    <location>
        <begin position="1"/>
        <end position="21"/>
    </location>
</feature>
<gene>
    <name evidence="2" type="ORF">SAMN05892877_110213</name>
</gene>
<evidence type="ECO:0000313" key="3">
    <source>
        <dbReference type="Proteomes" id="UP000219167"/>
    </source>
</evidence>
<name>A0A285UM82_9HYPH</name>
<proteinExistence type="predicted"/>
<organism evidence="2 3">
    <name type="scientific">Rhizobium subbaraonis</name>
    <dbReference type="NCBI Taxonomy" id="908946"/>
    <lineage>
        <taxon>Bacteria</taxon>
        <taxon>Pseudomonadati</taxon>
        <taxon>Pseudomonadota</taxon>
        <taxon>Alphaproteobacteria</taxon>
        <taxon>Hyphomicrobiales</taxon>
        <taxon>Rhizobiaceae</taxon>
        <taxon>Rhizobium/Agrobacterium group</taxon>
        <taxon>Rhizobium</taxon>
    </lineage>
</organism>
<reference evidence="2 3" key="1">
    <citation type="submission" date="2017-08" db="EMBL/GenBank/DDBJ databases">
        <authorList>
            <person name="de Groot N.N."/>
        </authorList>
    </citation>
    <scope>NUCLEOTIDE SEQUENCE [LARGE SCALE GENOMIC DNA]</scope>
    <source>
        <strain evidence="2 3">JC85</strain>
    </source>
</reference>
<dbReference type="OrthoDB" id="8087244at2"/>
<feature type="chain" id="PRO_5012402737" evidence="1">
    <location>
        <begin position="22"/>
        <end position="132"/>
    </location>
</feature>
<dbReference type="RefSeq" id="WP_097141062.1">
    <property type="nucleotide sequence ID" value="NZ_OBQD01000010.1"/>
</dbReference>
<dbReference type="EMBL" id="OBQD01000010">
    <property type="protein sequence ID" value="SOC42922.1"/>
    <property type="molecule type" value="Genomic_DNA"/>
</dbReference>
<protein>
    <submittedName>
        <fullName evidence="2">Uncharacterized protein</fullName>
    </submittedName>
</protein>
<keyword evidence="3" id="KW-1185">Reference proteome</keyword>
<keyword evidence="1" id="KW-0732">Signal</keyword>
<dbReference type="AlphaFoldDB" id="A0A285UM82"/>